<sequence>MADRVIQRNDTAARWQSINPVLAQGELGIVSDGAKGYKIGDGVTAWNSLEYPANPASVVQELGNSETAVISQNAITNNFANTNSFLKNSIFITEIERTRLIIDGNSSNIELTSGYIKTDGNLGDIVNLTVNQSLNTRYAIIPCKEGDYFVISGNGGDLSRLFCFIDSSNRIILNAESRLVLSTYIKVPYNTSKLIVNFEQASDYIKKFNINNDSVRKYWVLNNSLNIYTNTFTPSPLYIQYDNNYIQSINPLDTTPITPSKNGFLVFNKKDSKYIFRLNSVDIDVINDIIVFVVRNNIFYNGDSLSYCLSYHVQNLVKYKTRNTYMLYSPNNDTSYTNNSVTTLGAWYLDNGTIHNHFILENGIVTPKTFVFTINSYLVYNKANYTARIVDSYKDIGDDDVIWLYYQDGKFVDGLFYSYYMASKMNSTSIESENSVETTIKKRAYQFATIPWVALKPIASTSSSTGIEIGNHVGLPYTSCMEVDKFVGYEVSLRTFMTCANNPYSLLYTEDLSRNISGYGFTYHNTGRGTIGGYMGIVCNIFGMNAISYKIPYDTGNWKFLRKKGYFKELQYQEAKYLNIGDIIVEPGHCNVITNIEKNDSGYSKIIYWGESVMDFPKINRYSEEQANNRIAERGGIIYRRDNLYKDSYYERSPFVAVEDEILDSSYVYNDDICTFAGDYAVFRENQKIVINYNLKNTNSDWNQIELYKNDELIGTYSLVDSHNYDLSSLNLKYGNYKARLKYNSTFSDYTYFQILDTEVSYTLNDSTIKIVFNSHNGEPLFIRLCKVDGGPICIVELTEDDKRKGFIEFDYNYYGNGQGYSIVNGGTYLKVYFESEYGRVTNEPILTTI</sequence>
<accession>A0A385DVR8</accession>
<organism evidence="1 2">
    <name type="scientific">Bacteroides phage crAss001</name>
    <name type="common">Bacteroides phage PhiCrAss001</name>
    <dbReference type="NCBI Taxonomy" id="2301731"/>
    <lineage>
        <taxon>Viruses</taxon>
        <taxon>Duplodnaviria</taxon>
        <taxon>Heunggongvirae</taxon>
        <taxon>Uroviricota</taxon>
        <taxon>Caudoviricetes</taxon>
        <taxon>Crassvirales</taxon>
        <taxon>Steigviridae</taxon>
        <taxon>Asinivirinae</taxon>
        <taxon>Kehishuvirus</taxon>
        <taxon>Kehishuvirus primarius</taxon>
    </lineage>
</organism>
<dbReference type="SUPFAM" id="SSF69349">
    <property type="entry name" value="Phage fibre proteins"/>
    <property type="match status" value="1"/>
</dbReference>
<gene>
    <name evidence="1" type="ORF">crAss001_26</name>
</gene>
<organismHost>
    <name type="scientific">Bacteroides intestinalis</name>
    <dbReference type="NCBI Taxonomy" id="329854"/>
</organismHost>
<keyword evidence="2" id="KW-1185">Reference proteome</keyword>
<proteinExistence type="predicted"/>
<evidence type="ECO:0000313" key="2">
    <source>
        <dbReference type="Proteomes" id="UP000262320"/>
    </source>
</evidence>
<protein>
    <submittedName>
        <fullName evidence="1">Hyaluronidase</fullName>
    </submittedName>
</protein>
<dbReference type="Proteomes" id="UP000262320">
    <property type="component" value="Segment"/>
</dbReference>
<evidence type="ECO:0000313" key="1">
    <source>
        <dbReference type="EMBL" id="AXQ62669.1"/>
    </source>
</evidence>
<dbReference type="EMBL" id="MH675552">
    <property type="protein sequence ID" value="AXQ62669.1"/>
    <property type="molecule type" value="Genomic_DNA"/>
</dbReference>
<name>A0A385DVR8_BPCA1</name>
<reference evidence="1 2" key="1">
    <citation type="submission" date="2018-07" db="EMBL/GenBank/DDBJ databases">
        <title>PhiCrAss001, a member of the most abundant bacteriophage family in the human gut, infects Bacteroides.</title>
        <authorList>
            <person name="Shkoporov A.N."/>
            <person name="Khokhlova E.V."/>
            <person name="Fitzgerald C.B."/>
            <person name="Stockdale S.R."/>
            <person name="Draper L.A."/>
            <person name="Ross R.P."/>
            <person name="Hill C."/>
        </authorList>
    </citation>
    <scope>NUCLEOTIDE SEQUENCE [LARGE SCALE GENOMIC DNA]</scope>
    <source>
        <strain evidence="2">crAss001</strain>
    </source>
</reference>